<name>A0A6A0BCH8_9LACT</name>
<dbReference type="RefSeq" id="WP_172209517.1">
    <property type="nucleotide sequence ID" value="NZ_BLLI01000055.1"/>
</dbReference>
<protein>
    <submittedName>
        <fullName evidence="8">MFS transporter</fullName>
    </submittedName>
</protein>
<feature type="transmembrane region" description="Helical" evidence="6">
    <location>
        <begin position="277"/>
        <end position="301"/>
    </location>
</feature>
<evidence type="ECO:0000256" key="4">
    <source>
        <dbReference type="ARBA" id="ARBA00022989"/>
    </source>
</evidence>
<evidence type="ECO:0000256" key="2">
    <source>
        <dbReference type="ARBA" id="ARBA00022448"/>
    </source>
</evidence>
<evidence type="ECO:0000256" key="6">
    <source>
        <dbReference type="SAM" id="Phobius"/>
    </source>
</evidence>
<keyword evidence="5 6" id="KW-0472">Membrane</keyword>
<dbReference type="SUPFAM" id="SSF103473">
    <property type="entry name" value="MFS general substrate transporter"/>
    <property type="match status" value="1"/>
</dbReference>
<sequence length="378" mass="42665">MKNTAKVRLIYFLICFSLFIPIESLYLSGVGLSKQEIAAIVLSVTIFTGILEIPTGILSDIFSRKTILIFSVSSFAISYALLLISGNFTGILIAYFFEGLGWSFATGNNESILRIDLSEDEFSTELSKYYEVGFLALALSNVAIIPINYIFSDYKIPIIISLIFRIFGIALSISIHSNSRARSEQVNFNFDVLKKSFVVIRDNKILFLIEGISKFSFFLPVVYQLHLLAQGKASTLILSINLVSFFVMYLSQKIYPILNSKFGKRNLLLGSGVMQSILIFALLFNGFYLYSVVIIIIYSFIPIKMQIISEYKHKIADDSNRATLISMYSFAVNIISYIFYLLIGTILSYSYFGAVVTWGVLLLALTLFSQKYLVEKEY</sequence>
<keyword evidence="9" id="KW-1185">Reference proteome</keyword>
<feature type="transmembrane region" description="Helical" evidence="6">
    <location>
        <begin position="205"/>
        <end position="223"/>
    </location>
</feature>
<dbReference type="InterPro" id="IPR036259">
    <property type="entry name" value="MFS_trans_sf"/>
</dbReference>
<gene>
    <name evidence="8" type="ORF">Hs30E_16310</name>
</gene>
<keyword evidence="2" id="KW-0813">Transport</keyword>
<evidence type="ECO:0000256" key="3">
    <source>
        <dbReference type="ARBA" id="ARBA00022692"/>
    </source>
</evidence>
<dbReference type="InterPro" id="IPR011701">
    <property type="entry name" value="MFS"/>
</dbReference>
<feature type="transmembrane region" description="Helical" evidence="6">
    <location>
        <begin position="235"/>
        <end position="257"/>
    </location>
</feature>
<feature type="transmembrane region" description="Helical" evidence="6">
    <location>
        <begin position="349"/>
        <end position="368"/>
    </location>
</feature>
<keyword evidence="4 6" id="KW-1133">Transmembrane helix</keyword>
<dbReference type="Proteomes" id="UP000480303">
    <property type="component" value="Unassembled WGS sequence"/>
</dbReference>
<accession>A0A6A0BCH8</accession>
<reference evidence="8 9" key="1">
    <citation type="submission" date="2020-02" db="EMBL/GenBank/DDBJ databases">
        <title>Draft genome sequence of Lactococcus sp. Hs30E4-3.</title>
        <authorList>
            <person name="Noda S."/>
            <person name="Yuki M."/>
            <person name="Ohkuma M."/>
        </authorList>
    </citation>
    <scope>NUCLEOTIDE SEQUENCE [LARGE SCALE GENOMIC DNA]</scope>
    <source>
        <strain evidence="8 9">Hs30E4-3</strain>
    </source>
</reference>
<comment type="subcellular location">
    <subcellularLocation>
        <location evidence="1">Cell membrane</location>
        <topology evidence="1">Multi-pass membrane protein</topology>
    </subcellularLocation>
</comment>
<evidence type="ECO:0000256" key="1">
    <source>
        <dbReference type="ARBA" id="ARBA00004651"/>
    </source>
</evidence>
<dbReference type="InterPro" id="IPR053160">
    <property type="entry name" value="MFS_DHA3_Transporter"/>
</dbReference>
<proteinExistence type="predicted"/>
<dbReference type="PROSITE" id="PS50850">
    <property type="entry name" value="MFS"/>
    <property type="match status" value="1"/>
</dbReference>
<dbReference type="Gene3D" id="1.20.1250.20">
    <property type="entry name" value="MFS general substrate transporter like domains"/>
    <property type="match status" value="1"/>
</dbReference>
<feature type="transmembrane region" description="Helical" evidence="6">
    <location>
        <begin position="132"/>
        <end position="151"/>
    </location>
</feature>
<feature type="transmembrane region" description="Helical" evidence="6">
    <location>
        <begin position="37"/>
        <end position="55"/>
    </location>
</feature>
<dbReference type="Pfam" id="PF07690">
    <property type="entry name" value="MFS_1"/>
    <property type="match status" value="1"/>
</dbReference>
<feature type="transmembrane region" description="Helical" evidence="6">
    <location>
        <begin position="322"/>
        <end position="343"/>
    </location>
</feature>
<dbReference type="PANTHER" id="PTHR23530">
    <property type="entry name" value="TRANSPORT PROTEIN-RELATED"/>
    <property type="match status" value="1"/>
</dbReference>
<dbReference type="GO" id="GO:0005886">
    <property type="term" value="C:plasma membrane"/>
    <property type="evidence" value="ECO:0007669"/>
    <property type="project" value="UniProtKB-SubCell"/>
</dbReference>
<dbReference type="InterPro" id="IPR020846">
    <property type="entry name" value="MFS_dom"/>
</dbReference>
<evidence type="ECO:0000256" key="5">
    <source>
        <dbReference type="ARBA" id="ARBA00023136"/>
    </source>
</evidence>
<comment type="caution">
    <text evidence="8">The sequence shown here is derived from an EMBL/GenBank/DDBJ whole genome shotgun (WGS) entry which is preliminary data.</text>
</comment>
<organism evidence="8 9">
    <name type="scientific">Pseudolactococcus hodotermopsidis</name>
    <dbReference type="NCBI Taxonomy" id="2709157"/>
    <lineage>
        <taxon>Bacteria</taxon>
        <taxon>Bacillati</taxon>
        <taxon>Bacillota</taxon>
        <taxon>Bacilli</taxon>
        <taxon>Lactobacillales</taxon>
        <taxon>Streptococcaceae</taxon>
        <taxon>Pseudolactococcus</taxon>
    </lineage>
</organism>
<evidence type="ECO:0000313" key="8">
    <source>
        <dbReference type="EMBL" id="GFH43080.1"/>
    </source>
</evidence>
<dbReference type="GO" id="GO:0022857">
    <property type="term" value="F:transmembrane transporter activity"/>
    <property type="evidence" value="ECO:0007669"/>
    <property type="project" value="InterPro"/>
</dbReference>
<dbReference type="EMBL" id="BLLI01000055">
    <property type="protein sequence ID" value="GFH43080.1"/>
    <property type="molecule type" value="Genomic_DNA"/>
</dbReference>
<feature type="transmembrane region" description="Helical" evidence="6">
    <location>
        <begin position="67"/>
        <end position="97"/>
    </location>
</feature>
<feature type="transmembrane region" description="Helical" evidence="6">
    <location>
        <begin position="9"/>
        <end position="31"/>
    </location>
</feature>
<dbReference type="PANTHER" id="PTHR23530:SF1">
    <property type="entry name" value="PERMEASE, MAJOR FACILITATOR SUPERFAMILY-RELATED"/>
    <property type="match status" value="1"/>
</dbReference>
<dbReference type="AlphaFoldDB" id="A0A6A0BCH8"/>
<evidence type="ECO:0000313" key="9">
    <source>
        <dbReference type="Proteomes" id="UP000480303"/>
    </source>
</evidence>
<feature type="domain" description="Major facilitator superfamily (MFS) profile" evidence="7">
    <location>
        <begin position="1"/>
        <end position="377"/>
    </location>
</feature>
<evidence type="ECO:0000259" key="7">
    <source>
        <dbReference type="PROSITE" id="PS50850"/>
    </source>
</evidence>
<feature type="transmembrane region" description="Helical" evidence="6">
    <location>
        <begin position="158"/>
        <end position="177"/>
    </location>
</feature>
<keyword evidence="3 6" id="KW-0812">Transmembrane</keyword>